<feature type="transmembrane region" description="Helical" evidence="1">
    <location>
        <begin position="20"/>
        <end position="37"/>
    </location>
</feature>
<dbReference type="Proteomes" id="UP000249402">
    <property type="component" value="Unassembled WGS sequence"/>
</dbReference>
<keyword evidence="1" id="KW-0812">Transmembrane</keyword>
<dbReference type="VEuPathDB" id="FungiDB:BO80DRAFT_70657"/>
<proteinExistence type="predicted"/>
<evidence type="ECO:0000313" key="2">
    <source>
        <dbReference type="EMBL" id="RAL01136.1"/>
    </source>
</evidence>
<name>A0A395GZZ5_9EURO</name>
<dbReference type="RefSeq" id="XP_025575463.1">
    <property type="nucleotide sequence ID" value="XM_025724732.1"/>
</dbReference>
<dbReference type="AlphaFoldDB" id="A0A395GZZ5"/>
<evidence type="ECO:0000313" key="3">
    <source>
        <dbReference type="Proteomes" id="UP000249402"/>
    </source>
</evidence>
<organism evidence="2 3">
    <name type="scientific">Aspergillus ibericus CBS 121593</name>
    <dbReference type="NCBI Taxonomy" id="1448316"/>
    <lineage>
        <taxon>Eukaryota</taxon>
        <taxon>Fungi</taxon>
        <taxon>Dikarya</taxon>
        <taxon>Ascomycota</taxon>
        <taxon>Pezizomycotina</taxon>
        <taxon>Eurotiomycetes</taxon>
        <taxon>Eurotiomycetidae</taxon>
        <taxon>Eurotiales</taxon>
        <taxon>Aspergillaceae</taxon>
        <taxon>Aspergillus</taxon>
        <taxon>Aspergillus subgen. Circumdati</taxon>
    </lineage>
</organism>
<keyword evidence="1" id="KW-1133">Transmembrane helix</keyword>
<accession>A0A395GZZ5</accession>
<dbReference type="EMBL" id="KZ824437">
    <property type="protein sequence ID" value="RAL01136.1"/>
    <property type="molecule type" value="Genomic_DNA"/>
</dbReference>
<evidence type="ECO:0000256" key="1">
    <source>
        <dbReference type="SAM" id="Phobius"/>
    </source>
</evidence>
<sequence length="57" mass="6030">MTSLYPSPTGFGTELRLLRAAVLSCPVIFSSMGRLVLIGRSGLMPTHLSPRSPNSVG</sequence>
<reference evidence="2 3" key="1">
    <citation type="submission" date="2018-02" db="EMBL/GenBank/DDBJ databases">
        <title>The genomes of Aspergillus section Nigri reveals drivers in fungal speciation.</title>
        <authorList>
            <consortium name="DOE Joint Genome Institute"/>
            <person name="Vesth T.C."/>
            <person name="Nybo J."/>
            <person name="Theobald S."/>
            <person name="Brandl J."/>
            <person name="Frisvad J.C."/>
            <person name="Nielsen K.F."/>
            <person name="Lyhne E.K."/>
            <person name="Kogle M.E."/>
            <person name="Kuo A."/>
            <person name="Riley R."/>
            <person name="Clum A."/>
            <person name="Nolan M."/>
            <person name="Lipzen A."/>
            <person name="Salamov A."/>
            <person name="Henrissat B."/>
            <person name="Wiebenga A."/>
            <person name="De vries R.P."/>
            <person name="Grigoriev I.V."/>
            <person name="Mortensen U.H."/>
            <person name="Andersen M.R."/>
            <person name="Baker S.E."/>
        </authorList>
    </citation>
    <scope>NUCLEOTIDE SEQUENCE [LARGE SCALE GENOMIC DNA]</scope>
    <source>
        <strain evidence="2 3">CBS 121593</strain>
    </source>
</reference>
<gene>
    <name evidence="2" type="ORF">BO80DRAFT_70657</name>
</gene>
<keyword evidence="3" id="KW-1185">Reference proteome</keyword>
<dbReference type="GeneID" id="37229597"/>
<keyword evidence="1" id="KW-0472">Membrane</keyword>
<protein>
    <submittedName>
        <fullName evidence="2">Uncharacterized protein</fullName>
    </submittedName>
</protein>